<accession>A0ABP7LT29</accession>
<organism evidence="3 4">
    <name type="scientific">Sphingomonas limnosediminicola</name>
    <dbReference type="NCBI Taxonomy" id="940133"/>
    <lineage>
        <taxon>Bacteria</taxon>
        <taxon>Pseudomonadati</taxon>
        <taxon>Pseudomonadota</taxon>
        <taxon>Alphaproteobacteria</taxon>
        <taxon>Sphingomonadales</taxon>
        <taxon>Sphingomonadaceae</taxon>
        <taxon>Sphingomonas</taxon>
    </lineage>
</organism>
<reference evidence="4" key="1">
    <citation type="journal article" date="2019" name="Int. J. Syst. Evol. Microbiol.">
        <title>The Global Catalogue of Microorganisms (GCM) 10K type strain sequencing project: providing services to taxonomists for standard genome sequencing and annotation.</title>
        <authorList>
            <consortium name="The Broad Institute Genomics Platform"/>
            <consortium name="The Broad Institute Genome Sequencing Center for Infectious Disease"/>
            <person name="Wu L."/>
            <person name="Ma J."/>
        </authorList>
    </citation>
    <scope>NUCLEOTIDE SEQUENCE [LARGE SCALE GENOMIC DNA]</scope>
    <source>
        <strain evidence="4">JCM 17543</strain>
    </source>
</reference>
<dbReference type="SUPFAM" id="SSF52540">
    <property type="entry name" value="P-loop containing nucleoside triphosphate hydrolases"/>
    <property type="match status" value="1"/>
</dbReference>
<sequence length="628" mass="71497">MPRTIIPFLGQMAIDSARRGDFQHALGLAKKALEQHPLDHGLMLFVGMLYSRRMELQEAKKYFRDAARIEPKDPVAKLELVRVLIALNEIDEAEELLRKEGLPGIEPARLEALIHIRRGSQIEAAKLYREIVERDPRDFESWGNLGVCLLAGGDPKGAIEALTKSLRMRRDQHRFREKWAEAEVTAGEGEQGMKLCLAFAAENPDDPLVRVTMARLHDLLARPDKAVVALTEALRIDPNHAPALVALAQLHERQNRIDAFAETIARLEALDEPVIQLPLLKAQLAFRRGELSEALELTRELRDITEPGTRAELVGKINDRLGNAAEAFEAFVTMNDDSGVAPEVVAARADGFRQMLARRSVLASRKWVRSWRKTKHRDDPRDPIFLVGFPRSGTTLLDTLLMGHPQLVVAEEKPMLDAVSRKLGGYERLAGLDDEQLNEIRELYLEQAAFHVPDLDGRTLVDKQPFAMMEAPLIHRLFPNAKIIFAQRHPCDVVLSCFITRFEPNAALANFTTLEGTARLYDETCRFWGQCRTMLPLIVHRVRYERLVEDAEPEMRALLAFLGLPWTDEVLDNQRTAKDRRFINTPSYAQVTEPLYDRSIGRWERYREQMQPVMKTLTPWALRMGYEV</sequence>
<gene>
    <name evidence="3" type="ORF">GCM10022276_26620</name>
</gene>
<dbReference type="EMBL" id="BAABBM010000001">
    <property type="protein sequence ID" value="GAA3906782.1"/>
    <property type="molecule type" value="Genomic_DNA"/>
</dbReference>
<keyword evidence="4" id="KW-1185">Reference proteome</keyword>
<dbReference type="InterPro" id="IPR027417">
    <property type="entry name" value="P-loop_NTPase"/>
</dbReference>
<dbReference type="Pfam" id="PF13432">
    <property type="entry name" value="TPR_16"/>
    <property type="match status" value="1"/>
</dbReference>
<keyword evidence="1" id="KW-0808">Transferase</keyword>
<evidence type="ECO:0000256" key="2">
    <source>
        <dbReference type="PROSITE-ProRule" id="PRU00339"/>
    </source>
</evidence>
<dbReference type="InterPro" id="IPR026634">
    <property type="entry name" value="TPST-like"/>
</dbReference>
<evidence type="ECO:0000313" key="3">
    <source>
        <dbReference type="EMBL" id="GAA3906782.1"/>
    </source>
</evidence>
<protein>
    <submittedName>
        <fullName evidence="3">Tetratricopeptide repeat-containing sulfotransferase family protein</fullName>
    </submittedName>
</protein>
<evidence type="ECO:0000256" key="1">
    <source>
        <dbReference type="ARBA" id="ARBA00022679"/>
    </source>
</evidence>
<dbReference type="InterPro" id="IPR011990">
    <property type="entry name" value="TPR-like_helical_dom_sf"/>
</dbReference>
<dbReference type="Pfam" id="PF13469">
    <property type="entry name" value="Sulfotransfer_3"/>
    <property type="match status" value="1"/>
</dbReference>
<dbReference type="RefSeq" id="WP_344700184.1">
    <property type="nucleotide sequence ID" value="NZ_BAABBM010000001.1"/>
</dbReference>
<dbReference type="SMART" id="SM00028">
    <property type="entry name" value="TPR"/>
    <property type="match status" value="5"/>
</dbReference>
<name>A0ABP7LT29_9SPHN</name>
<dbReference type="SUPFAM" id="SSF48452">
    <property type="entry name" value="TPR-like"/>
    <property type="match status" value="1"/>
</dbReference>
<dbReference type="PANTHER" id="PTHR12788">
    <property type="entry name" value="PROTEIN-TYROSINE SULFOTRANSFERASE 2"/>
    <property type="match status" value="1"/>
</dbReference>
<evidence type="ECO:0000313" key="4">
    <source>
        <dbReference type="Proteomes" id="UP001500827"/>
    </source>
</evidence>
<dbReference type="Proteomes" id="UP001500827">
    <property type="component" value="Unassembled WGS sequence"/>
</dbReference>
<comment type="caution">
    <text evidence="3">The sequence shown here is derived from an EMBL/GenBank/DDBJ whole genome shotgun (WGS) entry which is preliminary data.</text>
</comment>
<dbReference type="InterPro" id="IPR019734">
    <property type="entry name" value="TPR_rpt"/>
</dbReference>
<feature type="repeat" description="TPR" evidence="2">
    <location>
        <begin position="40"/>
        <end position="73"/>
    </location>
</feature>
<dbReference type="PROSITE" id="PS50005">
    <property type="entry name" value="TPR"/>
    <property type="match status" value="1"/>
</dbReference>
<dbReference type="PANTHER" id="PTHR12788:SF10">
    <property type="entry name" value="PROTEIN-TYROSINE SULFOTRANSFERASE"/>
    <property type="match status" value="1"/>
</dbReference>
<dbReference type="Gene3D" id="3.40.50.300">
    <property type="entry name" value="P-loop containing nucleotide triphosphate hydrolases"/>
    <property type="match status" value="1"/>
</dbReference>
<proteinExistence type="predicted"/>
<dbReference type="Gene3D" id="1.25.40.10">
    <property type="entry name" value="Tetratricopeptide repeat domain"/>
    <property type="match status" value="2"/>
</dbReference>
<dbReference type="Pfam" id="PF14559">
    <property type="entry name" value="TPR_19"/>
    <property type="match status" value="2"/>
</dbReference>
<keyword evidence="2" id="KW-0802">TPR repeat</keyword>